<dbReference type="InterPro" id="IPR000608">
    <property type="entry name" value="UBC"/>
</dbReference>
<organism evidence="2 3">
    <name type="scientific">Polarella glacialis</name>
    <name type="common">Dinoflagellate</name>
    <dbReference type="NCBI Taxonomy" id="89957"/>
    <lineage>
        <taxon>Eukaryota</taxon>
        <taxon>Sar</taxon>
        <taxon>Alveolata</taxon>
        <taxon>Dinophyceae</taxon>
        <taxon>Suessiales</taxon>
        <taxon>Suessiaceae</taxon>
        <taxon>Polarella</taxon>
    </lineage>
</organism>
<dbReference type="OMA" id="RECTQRF"/>
<proteinExistence type="predicted"/>
<dbReference type="Pfam" id="PF00179">
    <property type="entry name" value="UQ_con"/>
    <property type="match status" value="1"/>
</dbReference>
<reference evidence="2" key="1">
    <citation type="submission" date="2021-02" db="EMBL/GenBank/DDBJ databases">
        <authorList>
            <person name="Dougan E. K."/>
            <person name="Rhodes N."/>
            <person name="Thang M."/>
            <person name="Chan C."/>
        </authorList>
    </citation>
    <scope>NUCLEOTIDE SEQUENCE</scope>
</reference>
<dbReference type="PANTHER" id="PTHR24068">
    <property type="entry name" value="UBIQUITIN-CONJUGATING ENZYME E2"/>
    <property type="match status" value="1"/>
</dbReference>
<dbReference type="Proteomes" id="UP000654075">
    <property type="component" value="Unassembled WGS sequence"/>
</dbReference>
<dbReference type="OrthoDB" id="269518at2759"/>
<dbReference type="EMBL" id="CAJNNV010011029">
    <property type="protein sequence ID" value="CAE8599348.1"/>
    <property type="molecule type" value="Genomic_DNA"/>
</dbReference>
<feature type="non-terminal residue" evidence="2">
    <location>
        <position position="148"/>
    </location>
</feature>
<dbReference type="SUPFAM" id="SSF54495">
    <property type="entry name" value="UBC-like"/>
    <property type="match status" value="1"/>
</dbReference>
<feature type="domain" description="UBC core" evidence="1">
    <location>
        <begin position="1"/>
        <end position="147"/>
    </location>
</feature>
<accession>A0A813EIX7</accession>
<dbReference type="SMART" id="SM00212">
    <property type="entry name" value="UBCc"/>
    <property type="match status" value="1"/>
</dbReference>
<name>A0A813EIX7_POLGL</name>
<evidence type="ECO:0000313" key="3">
    <source>
        <dbReference type="Proteomes" id="UP000654075"/>
    </source>
</evidence>
<dbReference type="InterPro" id="IPR016135">
    <property type="entry name" value="UBQ-conjugating_enzyme/RWD"/>
</dbReference>
<evidence type="ECO:0000259" key="1">
    <source>
        <dbReference type="PROSITE" id="PS50127"/>
    </source>
</evidence>
<gene>
    <name evidence="2" type="ORF">PGLA1383_LOCUS17699</name>
</gene>
<dbReference type="PROSITE" id="PS50127">
    <property type="entry name" value="UBC_2"/>
    <property type="match status" value="1"/>
</dbReference>
<dbReference type="AlphaFoldDB" id="A0A813EIX7"/>
<sequence length="148" mass="16062">DRLDEELQEVFDDPPAGCCCSSAELEGGSHLLQVTVAGPVGTPYEGGMFNLMLCIKKDYPFSARMVSFITKIFHCNVSLDGAVSLQAALGSSWSPASSLREVISSLPRLLAEPLAMTAVVPEIAALYRLHRAEHDHLARECTQRFAVI</sequence>
<protein>
    <recommendedName>
        <fullName evidence="1">UBC core domain-containing protein</fullName>
    </recommendedName>
</protein>
<keyword evidence="3" id="KW-1185">Reference proteome</keyword>
<comment type="caution">
    <text evidence="2">The sequence shown here is derived from an EMBL/GenBank/DDBJ whole genome shotgun (WGS) entry which is preliminary data.</text>
</comment>
<dbReference type="Gene3D" id="3.10.110.10">
    <property type="entry name" value="Ubiquitin Conjugating Enzyme"/>
    <property type="match status" value="1"/>
</dbReference>
<evidence type="ECO:0000313" key="2">
    <source>
        <dbReference type="EMBL" id="CAE8599348.1"/>
    </source>
</evidence>